<dbReference type="Gene3D" id="3.40.50.620">
    <property type="entry name" value="HUPs"/>
    <property type="match status" value="1"/>
</dbReference>
<dbReference type="GO" id="GO:0005829">
    <property type="term" value="C:cytosol"/>
    <property type="evidence" value="ECO:0007669"/>
    <property type="project" value="TreeGrafter"/>
</dbReference>
<accession>L0ACH6</accession>
<evidence type="ECO:0000313" key="5">
    <source>
        <dbReference type="Proteomes" id="UP000010469"/>
    </source>
</evidence>
<dbReference type="GO" id="GO:0005524">
    <property type="term" value="F:ATP binding"/>
    <property type="evidence" value="ECO:0007669"/>
    <property type="project" value="UniProtKB-KW"/>
</dbReference>
<protein>
    <submittedName>
        <fullName evidence="4">Asparagine synthase (Glutamine-hydrolyzing)</fullName>
    </submittedName>
</protein>
<dbReference type="InterPro" id="IPR014729">
    <property type="entry name" value="Rossmann-like_a/b/a_fold"/>
</dbReference>
<dbReference type="STRING" id="1056495.Calag_1125"/>
<dbReference type="eggNOG" id="arCOG00071">
    <property type="taxonomic scope" value="Archaea"/>
</dbReference>
<dbReference type="GO" id="GO:0006529">
    <property type="term" value="P:asparagine biosynthetic process"/>
    <property type="evidence" value="ECO:0007669"/>
    <property type="project" value="InterPro"/>
</dbReference>
<dbReference type="InterPro" id="IPR050795">
    <property type="entry name" value="Asn_Synthetase"/>
</dbReference>
<sequence>MCIEYAEKLSKIIYENSRKNNCDCILFSGGIDTTFILMSLINEKPKTISVVFNESKDKEYIDYVKNKLNIENYEIIIKNEQEIGDCLNNVLYSLKVIDPIEIISGVSVCLGLKKAKELKCNCIITGDGGDELYFGYDFLLNRNESYLNNWLKNVLNNAFFNSIPISNYMGIKAILPLYSNESKELSLSIPTKCKINEINGKIYGKYFMRLWLMRKGLEFVALRNKTPITIGTGSEILLQSWKNKVKKEEIQEYKNKYRINFPSLSHFYLFKKGLELGIFNDELENKSNKNPCPICGHEMKGNHCKFCGTYIDEKGQISYYKDF</sequence>
<keyword evidence="1" id="KW-0547">Nucleotide-binding</keyword>
<evidence type="ECO:0000313" key="4">
    <source>
        <dbReference type="EMBL" id="AFZ70847.1"/>
    </source>
</evidence>
<dbReference type="KEGG" id="clg:Calag_1125"/>
<proteinExistence type="predicted"/>
<dbReference type="PANTHER" id="PTHR11772:SF2">
    <property type="entry name" value="ASPARAGINE SYNTHETASE [GLUTAMINE-HYDROLYZING]"/>
    <property type="match status" value="1"/>
</dbReference>
<organism evidence="4 5">
    <name type="scientific">Caldisphaera lagunensis (strain DSM 15908 / JCM 11604 / ANMR 0165 / IC-154)</name>
    <dbReference type="NCBI Taxonomy" id="1056495"/>
    <lineage>
        <taxon>Archaea</taxon>
        <taxon>Thermoproteota</taxon>
        <taxon>Thermoprotei</taxon>
        <taxon>Acidilobales</taxon>
        <taxon>Caldisphaeraceae</taxon>
        <taxon>Caldisphaera</taxon>
    </lineage>
</organism>
<reference evidence="5" key="1">
    <citation type="submission" date="2012-03" db="EMBL/GenBank/DDBJ databases">
        <title>Complete genome of Caldisphaera lagunensis DSM 15908.</title>
        <authorList>
            <person name="Lucas S."/>
            <person name="Copeland A."/>
            <person name="Lapidus A."/>
            <person name="Glavina del Rio T."/>
            <person name="Dalin E."/>
            <person name="Tice H."/>
            <person name="Bruce D."/>
            <person name="Goodwin L."/>
            <person name="Pitluck S."/>
            <person name="Peters L."/>
            <person name="Mikhailova N."/>
            <person name="Teshima H."/>
            <person name="Kyrpides N."/>
            <person name="Mavromatis K."/>
            <person name="Ivanova N."/>
            <person name="Brettin T."/>
            <person name="Detter J.C."/>
            <person name="Han C."/>
            <person name="Larimer F."/>
            <person name="Land M."/>
            <person name="Hauser L."/>
            <person name="Markowitz V."/>
            <person name="Cheng J.-F."/>
            <person name="Hugenholtz P."/>
            <person name="Woyke T."/>
            <person name="Wu D."/>
            <person name="Spring S."/>
            <person name="Schroeder M."/>
            <person name="Brambilla E."/>
            <person name="Klenk H.-P."/>
            <person name="Eisen J.A."/>
        </authorList>
    </citation>
    <scope>NUCLEOTIDE SEQUENCE [LARGE SCALE GENOMIC DNA]</scope>
    <source>
        <strain evidence="5">DSM 15908 / JCM 11604 / IC-154</strain>
    </source>
</reference>
<evidence type="ECO:0000256" key="2">
    <source>
        <dbReference type="ARBA" id="ARBA00022840"/>
    </source>
</evidence>
<dbReference type="PANTHER" id="PTHR11772">
    <property type="entry name" value="ASPARAGINE SYNTHETASE"/>
    <property type="match status" value="1"/>
</dbReference>
<dbReference type="AlphaFoldDB" id="L0ACH6"/>
<dbReference type="SUPFAM" id="SSF52402">
    <property type="entry name" value="Adenine nucleotide alpha hydrolases-like"/>
    <property type="match status" value="1"/>
</dbReference>
<dbReference type="Pfam" id="PF00733">
    <property type="entry name" value="Asn_synthase"/>
    <property type="match status" value="1"/>
</dbReference>
<dbReference type="EMBL" id="CP003378">
    <property type="protein sequence ID" value="AFZ70847.1"/>
    <property type="molecule type" value="Genomic_DNA"/>
</dbReference>
<keyword evidence="5" id="KW-1185">Reference proteome</keyword>
<evidence type="ECO:0000259" key="3">
    <source>
        <dbReference type="Pfam" id="PF00733"/>
    </source>
</evidence>
<dbReference type="CDD" id="cd01991">
    <property type="entry name" value="Asn_synthase_B_C"/>
    <property type="match status" value="1"/>
</dbReference>
<name>L0ACH6_CALLD</name>
<dbReference type="InterPro" id="IPR001962">
    <property type="entry name" value="Asn_synthase"/>
</dbReference>
<dbReference type="InParanoid" id="L0ACH6"/>
<keyword evidence="2" id="KW-0067">ATP-binding</keyword>
<dbReference type="HOGENOM" id="CLU_050152_0_0_2"/>
<gene>
    <name evidence="4" type="ordered locus">Calag_1125</name>
</gene>
<feature type="domain" description="Asparagine synthetase" evidence="3">
    <location>
        <begin position="24"/>
        <end position="142"/>
    </location>
</feature>
<evidence type="ECO:0000256" key="1">
    <source>
        <dbReference type="ARBA" id="ARBA00022741"/>
    </source>
</evidence>
<dbReference type="Proteomes" id="UP000010469">
    <property type="component" value="Chromosome"/>
</dbReference>
<dbReference type="GO" id="GO:0004066">
    <property type="term" value="F:asparagine synthase (glutamine-hydrolyzing) activity"/>
    <property type="evidence" value="ECO:0007669"/>
    <property type="project" value="InterPro"/>
</dbReference>